<comment type="caution">
    <text evidence="1">The sequence shown here is derived from an EMBL/GenBank/DDBJ whole genome shotgun (WGS) entry which is preliminary data.</text>
</comment>
<protein>
    <submittedName>
        <fullName evidence="1">Uncharacterized protein</fullName>
    </submittedName>
</protein>
<name>A0A4U8SC80_9HELI</name>
<gene>
    <name evidence="1" type="ORF">LS81_004535</name>
</gene>
<dbReference type="RefSeq" id="WP_034344813.1">
    <property type="nucleotide sequence ID" value="NZ_FZNG01000019.1"/>
</dbReference>
<evidence type="ECO:0000313" key="1">
    <source>
        <dbReference type="EMBL" id="TLD83646.1"/>
    </source>
</evidence>
<proteinExistence type="predicted"/>
<sequence length="1216" mass="141626">MNWSVTAKELNNFCNINPRRAQELLPELTYKLIKASIELNKLHMPTGNSISNPGFDGIIVTQQEHEIIPYGKFVWEFSVDKNINSKAKKDYSKRLKDSNSEVTFVFGTFRVWANKEKFCGECKNKGKWKEVRALNSVDYEAWLKDHLVIALWLARAISKLPPQNIKLISARFEDWRKQTQIETTSDLVLLNRDVEQKVFKEKLNSKKGVINIVAPTQLEGLIFALSVIEKDSSYMGRSLIIQSQDVWDMILETYSGLILFYEGFKPNNIGHASNKHLIIRMSDNRQEVLQSDNMIYLAEQDKSLALEKMGFSTLEANKIYKDTYGYLDLISVHPKLKPIDNNVLYQLKEILDKDKRIYYSLFLSGAWDSGCDGDRKFLEALSRKSYADLGVYIDNISNINFLEMINSCHKILLKKPVIDCFLETSYISNEDFWENVEKVFSGNDKTSKEEQSIISNSCFSYSSVLRKELADTLIILAIQSWQNRVDVVVSKAIGKDSIVEDLFSLRDVLHLFAEASPEIVIKRFKLLLSSDSERKLLERFFKKDKYMFVDNSHVLFNALKIIAWNELYFSEVVEILVEMAKIKFCTQGCLATLHHLFIGWFNNTSTPHNKRICVLEKLYPDHSEIIWNVLCRIFPSGFAISSGLFIPKYRDWCNQIDFNSRELPKGYFEYIERASKLVLQYADSLEKCIDCISTLFLGVDNKCYLGFIDKLEEFLLNATKQKRFEIKQKIAKQIENARKFDWKIPDECLRKMQKLVENIHFNNPVYEKLDFFREYYWDKKEAEEAYAMRLQIIRDMYHAEKNREIFILIGKSNSLVCSEIGKILYEIDCLKFKPIMLKWLVSDKENKKICANNFFLHNIDKFLQNEKELEALTAQQRVELFKIGGLNDVKLRILQEQKIDEQKQYWEHFHVNSSCDVGVSLVFDALLSFGMPEKALAFLAVRLIMPSSSEIKINPETIAWAMLQVDLKKVNNEQHILYSYGEIIKKLQVLDIEPAIMSSIEWKFMQLGNFYCKSLFRYMLKNPRDFLKLILPNNSEVQKLSQEDQITYGLNLQQFLGNLSFLDPESGQLIFSIEELQGWIDEVLVIFDTEIKSGKEESIFPQITIGRLLERLIDGRDVALLPEDILKFIENNLKDNWIKKGFIQELKYPWLPRVKTKEVDEGGGNERREAEKNENYAKLLNDKLYNNLSECFSVKSRSCKKEAELEDAKKKGRILL</sequence>
<dbReference type="EMBL" id="JRPL02000007">
    <property type="protein sequence ID" value="TLD83646.1"/>
    <property type="molecule type" value="Genomic_DNA"/>
</dbReference>
<organism evidence="1 2">
    <name type="scientific">Helicobacter trogontum</name>
    <dbReference type="NCBI Taxonomy" id="50960"/>
    <lineage>
        <taxon>Bacteria</taxon>
        <taxon>Pseudomonadati</taxon>
        <taxon>Campylobacterota</taxon>
        <taxon>Epsilonproteobacteria</taxon>
        <taxon>Campylobacterales</taxon>
        <taxon>Helicobacteraceae</taxon>
        <taxon>Helicobacter</taxon>
    </lineage>
</organism>
<dbReference type="OrthoDB" id="9796370at2"/>
<dbReference type="Proteomes" id="UP000029878">
    <property type="component" value="Unassembled WGS sequence"/>
</dbReference>
<accession>A0A4U8SC80</accession>
<dbReference type="AlphaFoldDB" id="A0A4U8SC80"/>
<reference evidence="1 2" key="1">
    <citation type="journal article" date="2014" name="Genome Announc.">
        <title>Draft genome sequences of eight enterohepatic helicobacter species isolated from both laboratory and wild rodents.</title>
        <authorList>
            <person name="Sheh A."/>
            <person name="Shen Z."/>
            <person name="Fox J.G."/>
        </authorList>
    </citation>
    <scope>NUCLEOTIDE SEQUENCE [LARGE SCALE GENOMIC DNA]</scope>
    <source>
        <strain evidence="1 2">ATCC 700114</strain>
    </source>
</reference>
<evidence type="ECO:0000313" key="2">
    <source>
        <dbReference type="Proteomes" id="UP000029878"/>
    </source>
</evidence>